<evidence type="ECO:0000313" key="1">
    <source>
        <dbReference type="EMBL" id="VYU15755.1"/>
    </source>
</evidence>
<dbReference type="AlphaFoldDB" id="A0A6N3CIT8"/>
<dbReference type="RefSeq" id="WP_021842433.1">
    <property type="nucleotide sequence ID" value="NZ_CACRUX010000052.1"/>
</dbReference>
<proteinExistence type="predicted"/>
<organism evidence="1">
    <name type="scientific">Veillonella ratti</name>
    <dbReference type="NCBI Taxonomy" id="103892"/>
    <lineage>
        <taxon>Bacteria</taxon>
        <taxon>Bacillati</taxon>
        <taxon>Bacillota</taxon>
        <taxon>Negativicutes</taxon>
        <taxon>Veillonellales</taxon>
        <taxon>Veillonellaceae</taxon>
        <taxon>Veillonella</taxon>
    </lineage>
</organism>
<dbReference type="EMBL" id="CACRUX010000052">
    <property type="protein sequence ID" value="VYU15755.1"/>
    <property type="molecule type" value="Genomic_DNA"/>
</dbReference>
<protein>
    <submittedName>
        <fullName evidence="1">Uncharacterized protein</fullName>
    </submittedName>
</protein>
<accession>A0A6N3CIT8</accession>
<reference evidence="1" key="1">
    <citation type="submission" date="2019-11" db="EMBL/GenBank/DDBJ databases">
        <authorList>
            <person name="Feng L."/>
        </authorList>
    </citation>
    <scope>NUCLEOTIDE SEQUENCE</scope>
    <source>
        <strain evidence="1">VrattiLFYP33</strain>
    </source>
</reference>
<gene>
    <name evidence="1" type="ORF">VRLFYP33_01318</name>
</gene>
<sequence length="120" mass="13471">MGNISQGKTSKPTVRIDIFDIEEDKAQQYLKDREECATAAEAVMAKYCQTVKRETLDPTEGQGVVGYYKTGEILMQVLLDPFEIPVMKVAIGRGKLEEYILAANSLTHEMLEQLAKEDEN</sequence>
<name>A0A6N3CIT8_9FIRM</name>